<keyword evidence="2" id="KW-0732">Signal</keyword>
<accession>A0A6V7TTQ4</accession>
<keyword evidence="1" id="KW-0175">Coiled coil</keyword>
<proteinExistence type="predicted"/>
<dbReference type="Proteomes" id="UP000580250">
    <property type="component" value="Unassembled WGS sequence"/>
</dbReference>
<reference evidence="3 4" key="1">
    <citation type="submission" date="2020-08" db="EMBL/GenBank/DDBJ databases">
        <authorList>
            <person name="Koutsovoulos G."/>
            <person name="Danchin GJ E."/>
        </authorList>
    </citation>
    <scope>NUCLEOTIDE SEQUENCE [LARGE SCALE GENOMIC DNA]</scope>
</reference>
<dbReference type="EMBL" id="CAJEWN010000015">
    <property type="protein sequence ID" value="CAD2134516.1"/>
    <property type="molecule type" value="Genomic_DNA"/>
</dbReference>
<organism evidence="3 4">
    <name type="scientific">Meloidogyne enterolobii</name>
    <name type="common">Root-knot nematode worm</name>
    <name type="synonym">Meloidogyne mayaguensis</name>
    <dbReference type="NCBI Taxonomy" id="390850"/>
    <lineage>
        <taxon>Eukaryota</taxon>
        <taxon>Metazoa</taxon>
        <taxon>Ecdysozoa</taxon>
        <taxon>Nematoda</taxon>
        <taxon>Chromadorea</taxon>
        <taxon>Rhabditida</taxon>
        <taxon>Tylenchina</taxon>
        <taxon>Tylenchomorpha</taxon>
        <taxon>Tylenchoidea</taxon>
        <taxon>Meloidogynidae</taxon>
        <taxon>Meloidogyninae</taxon>
        <taxon>Meloidogyne</taxon>
    </lineage>
</organism>
<evidence type="ECO:0000256" key="1">
    <source>
        <dbReference type="SAM" id="Coils"/>
    </source>
</evidence>
<name>A0A6V7TTQ4_MELEN</name>
<evidence type="ECO:0000256" key="2">
    <source>
        <dbReference type="SAM" id="SignalP"/>
    </source>
</evidence>
<protein>
    <submittedName>
        <fullName evidence="3">Uncharacterized protein</fullName>
    </submittedName>
</protein>
<evidence type="ECO:0000313" key="3">
    <source>
        <dbReference type="EMBL" id="CAD2134516.1"/>
    </source>
</evidence>
<feature type="chain" id="PRO_5028018549" evidence="2">
    <location>
        <begin position="17"/>
        <end position="358"/>
    </location>
</feature>
<gene>
    <name evidence="3" type="ORF">MENT_LOCUS4408</name>
</gene>
<comment type="caution">
    <text evidence="3">The sequence shown here is derived from an EMBL/GenBank/DDBJ whole genome shotgun (WGS) entry which is preliminary data.</text>
</comment>
<feature type="signal peptide" evidence="2">
    <location>
        <begin position="1"/>
        <end position="16"/>
    </location>
</feature>
<feature type="coiled-coil region" evidence="1">
    <location>
        <begin position="221"/>
        <end position="268"/>
    </location>
</feature>
<sequence>MRVFILIILFISYCKSAYKVSSYSKELVLSSPKIAPLHEANIPKRTDVFAATSSESSSKQKGPPIAEKEYSINDLIVEFEVHVGVQQACLESTKFLLDLFGNKQNKDKENGNKENKLKLKNKMLLKLFEASEAGVEELKELITRFEEELYGTGLFKKLEDGLKYKRDYYKNRGKKLREADFFNYLPELLFLDSLPGLLRIDLMDEDWIGSRKILFKNFLKTKRNEEKEEEAKEGLAEEENQPKNQPLKNFLKIKMNEEAEEHVEEENQPKTGNKWKKAVTFALKNKASPKNYLRNVINTMIKLRDVCIIFNEKDVDNLLMIKKDLFYYNIEERKNFRKLNRCLYLLQILIWIYLSLDI</sequence>
<dbReference type="AlphaFoldDB" id="A0A6V7TTQ4"/>
<evidence type="ECO:0000313" key="4">
    <source>
        <dbReference type="Proteomes" id="UP000580250"/>
    </source>
</evidence>